<protein>
    <submittedName>
        <fullName evidence="2">Serine acetyltransferase</fullName>
    </submittedName>
</protein>
<keyword evidence="1" id="KW-1185">Reference proteome</keyword>
<evidence type="ECO:0000313" key="2">
    <source>
        <dbReference type="WBParaSite" id="L893_g25601.t1"/>
    </source>
</evidence>
<sequence>MIQQCSALSERANTGAWPVFIKACPCKVVALHGSIAEIPGVATIGLPVGGKIPPEKLWVIPKEFSAICYKSSRSLFA</sequence>
<dbReference type="AlphaFoldDB" id="A0A1I7ZEC6"/>
<organism evidence="1 2">
    <name type="scientific">Steinernema glaseri</name>
    <dbReference type="NCBI Taxonomy" id="37863"/>
    <lineage>
        <taxon>Eukaryota</taxon>
        <taxon>Metazoa</taxon>
        <taxon>Ecdysozoa</taxon>
        <taxon>Nematoda</taxon>
        <taxon>Chromadorea</taxon>
        <taxon>Rhabditida</taxon>
        <taxon>Tylenchina</taxon>
        <taxon>Panagrolaimomorpha</taxon>
        <taxon>Strongyloidoidea</taxon>
        <taxon>Steinernematidae</taxon>
        <taxon>Steinernema</taxon>
    </lineage>
</organism>
<reference evidence="2" key="1">
    <citation type="submission" date="2016-11" db="UniProtKB">
        <authorList>
            <consortium name="WormBaseParasite"/>
        </authorList>
    </citation>
    <scope>IDENTIFICATION</scope>
</reference>
<proteinExistence type="predicted"/>
<name>A0A1I7ZEC6_9BILA</name>
<dbReference type="WBParaSite" id="L893_g25601.t1">
    <property type="protein sequence ID" value="L893_g25601.t1"/>
    <property type="gene ID" value="L893_g25601"/>
</dbReference>
<accession>A0A1I7ZEC6</accession>
<dbReference type="Proteomes" id="UP000095287">
    <property type="component" value="Unplaced"/>
</dbReference>
<evidence type="ECO:0000313" key="1">
    <source>
        <dbReference type="Proteomes" id="UP000095287"/>
    </source>
</evidence>